<proteinExistence type="predicted"/>
<dbReference type="AlphaFoldDB" id="A0A7X0RV61"/>
<reference evidence="2 3" key="1">
    <citation type="submission" date="2020-08" db="EMBL/GenBank/DDBJ databases">
        <title>Cohnella phylogeny.</title>
        <authorList>
            <person name="Dunlap C."/>
        </authorList>
    </citation>
    <scope>NUCLEOTIDE SEQUENCE [LARGE SCALE GENOMIC DNA]</scope>
    <source>
        <strain evidence="2 3">DSM 28246</strain>
    </source>
</reference>
<dbReference type="Gene3D" id="3.40.50.10490">
    <property type="entry name" value="Glucose-6-phosphate isomerase like protein, domain 1"/>
    <property type="match status" value="1"/>
</dbReference>
<dbReference type="InterPro" id="IPR035461">
    <property type="entry name" value="GmhA/DiaA"/>
</dbReference>
<sequence length="232" mass="24883">MLSDRHIDRWLSGLIAKYPDLSACRNDTEAGYRCLSRAYRAGGKLLACGNGGSAADSEHIVGELIKGFMSKRPLSADRRIMFESLFQKDGAYLADHLQGALPAISLVSHSALVTAYSNDVAADMVFAQQVYGLAKPEDVLLAISTSGNSGNVVRAVRVACALGVTTIGLTGSSGGTLADLCAVTIRVPWKSTPDIQERHLPIYHTLCMMVEQDFFGGMDEDGLEEDGDVRRA</sequence>
<dbReference type="Pfam" id="PF13580">
    <property type="entry name" value="SIS_2"/>
    <property type="match status" value="1"/>
</dbReference>
<evidence type="ECO:0000259" key="1">
    <source>
        <dbReference type="PROSITE" id="PS51464"/>
    </source>
</evidence>
<evidence type="ECO:0000313" key="3">
    <source>
        <dbReference type="Proteomes" id="UP000547209"/>
    </source>
</evidence>
<gene>
    <name evidence="2" type="ORF">H7C19_20040</name>
</gene>
<dbReference type="InterPro" id="IPR050099">
    <property type="entry name" value="SIS_GmhA/DiaA_subfam"/>
</dbReference>
<dbReference type="EMBL" id="JACJVP010000032">
    <property type="protein sequence ID" value="MBB6672975.1"/>
    <property type="molecule type" value="Genomic_DNA"/>
</dbReference>
<dbReference type="InterPro" id="IPR001347">
    <property type="entry name" value="SIS_dom"/>
</dbReference>
<dbReference type="CDD" id="cd05006">
    <property type="entry name" value="SIS_GmhA"/>
    <property type="match status" value="1"/>
</dbReference>
<name>A0A7X0RV61_9BACL</name>
<dbReference type="Proteomes" id="UP000547209">
    <property type="component" value="Unassembled WGS sequence"/>
</dbReference>
<keyword evidence="3" id="KW-1185">Reference proteome</keyword>
<dbReference type="GO" id="GO:1901135">
    <property type="term" value="P:carbohydrate derivative metabolic process"/>
    <property type="evidence" value="ECO:0007669"/>
    <property type="project" value="InterPro"/>
</dbReference>
<comment type="caution">
    <text evidence="2">The sequence shown here is derived from an EMBL/GenBank/DDBJ whole genome shotgun (WGS) entry which is preliminary data.</text>
</comment>
<organism evidence="2 3">
    <name type="scientific">Cohnella nanjingensis</name>
    <dbReference type="NCBI Taxonomy" id="1387779"/>
    <lineage>
        <taxon>Bacteria</taxon>
        <taxon>Bacillati</taxon>
        <taxon>Bacillota</taxon>
        <taxon>Bacilli</taxon>
        <taxon>Bacillales</taxon>
        <taxon>Paenibacillaceae</taxon>
        <taxon>Cohnella</taxon>
    </lineage>
</organism>
<dbReference type="PROSITE" id="PS51464">
    <property type="entry name" value="SIS"/>
    <property type="match status" value="1"/>
</dbReference>
<protein>
    <submittedName>
        <fullName evidence="2">SIS domain-containing protein</fullName>
    </submittedName>
</protein>
<dbReference type="GO" id="GO:0097367">
    <property type="term" value="F:carbohydrate derivative binding"/>
    <property type="evidence" value="ECO:0007669"/>
    <property type="project" value="InterPro"/>
</dbReference>
<dbReference type="SUPFAM" id="SSF53697">
    <property type="entry name" value="SIS domain"/>
    <property type="match status" value="1"/>
</dbReference>
<feature type="domain" description="SIS" evidence="1">
    <location>
        <begin position="35"/>
        <end position="223"/>
    </location>
</feature>
<accession>A0A7X0RV61</accession>
<dbReference type="InterPro" id="IPR046348">
    <property type="entry name" value="SIS_dom_sf"/>
</dbReference>
<dbReference type="PANTHER" id="PTHR30390">
    <property type="entry name" value="SEDOHEPTULOSE 7-PHOSPHATE ISOMERASE / DNAA INITIATOR-ASSOCIATING FACTOR FOR REPLICATION INITIATION"/>
    <property type="match status" value="1"/>
</dbReference>
<evidence type="ECO:0000313" key="2">
    <source>
        <dbReference type="EMBL" id="MBB6672975.1"/>
    </source>
</evidence>